<accession>A0A316DYI6</accession>
<protein>
    <submittedName>
        <fullName evidence="1">Uncharacterized protein</fullName>
    </submittedName>
</protein>
<reference evidence="1 2" key="1">
    <citation type="submission" date="2018-05" db="EMBL/GenBank/DDBJ databases">
        <title>Genomic Encyclopedia of Archaeal and Bacterial Type Strains, Phase II (KMG-II): from individual species to whole genera.</title>
        <authorList>
            <person name="Goeker M."/>
        </authorList>
    </citation>
    <scope>NUCLEOTIDE SEQUENCE [LARGE SCALE GENOMIC DNA]</scope>
    <source>
        <strain evidence="1 2">DSM 22214</strain>
    </source>
</reference>
<keyword evidence="2" id="KW-1185">Reference proteome</keyword>
<comment type="caution">
    <text evidence="1">The sequence shown here is derived from an EMBL/GenBank/DDBJ whole genome shotgun (WGS) entry which is preliminary data.</text>
</comment>
<organism evidence="1 2">
    <name type="scientific">Arcicella aurantiaca</name>
    <dbReference type="NCBI Taxonomy" id="591202"/>
    <lineage>
        <taxon>Bacteria</taxon>
        <taxon>Pseudomonadati</taxon>
        <taxon>Bacteroidota</taxon>
        <taxon>Cytophagia</taxon>
        <taxon>Cytophagales</taxon>
        <taxon>Flectobacillaceae</taxon>
        <taxon>Arcicella</taxon>
    </lineage>
</organism>
<evidence type="ECO:0000313" key="1">
    <source>
        <dbReference type="EMBL" id="PWK22985.1"/>
    </source>
</evidence>
<proteinExistence type="predicted"/>
<gene>
    <name evidence="1" type="ORF">LV89_03253</name>
</gene>
<name>A0A316DYI6_9BACT</name>
<dbReference type="AlphaFoldDB" id="A0A316DYI6"/>
<dbReference type="EMBL" id="QGGO01000018">
    <property type="protein sequence ID" value="PWK22985.1"/>
    <property type="molecule type" value="Genomic_DNA"/>
</dbReference>
<sequence>MMKTTAINKKDKDIKTYKTVEEAFDAKHNVAKEFLKKVDMNKMVSMLKA</sequence>
<evidence type="ECO:0000313" key="2">
    <source>
        <dbReference type="Proteomes" id="UP000245489"/>
    </source>
</evidence>
<dbReference type="Proteomes" id="UP000245489">
    <property type="component" value="Unassembled WGS sequence"/>
</dbReference>